<keyword evidence="10" id="KW-1185">Reference proteome</keyword>
<proteinExistence type="inferred from homology"/>
<evidence type="ECO:0000313" key="10">
    <source>
        <dbReference type="Proteomes" id="UP000267251"/>
    </source>
</evidence>
<evidence type="ECO:0000313" key="9">
    <source>
        <dbReference type="EMBL" id="RKP13660.1"/>
    </source>
</evidence>
<evidence type="ECO:0000256" key="7">
    <source>
        <dbReference type="RuleBase" id="RU000477"/>
    </source>
</evidence>
<dbReference type="OrthoDB" id="3222at2759"/>
<dbReference type="GO" id="GO:0005886">
    <property type="term" value="C:plasma membrane"/>
    <property type="evidence" value="ECO:0007669"/>
    <property type="project" value="TreeGrafter"/>
</dbReference>
<comment type="subcellular location">
    <subcellularLocation>
        <location evidence="1">Membrane</location>
        <topology evidence="1">Multi-pass membrane protein</topology>
    </subcellularLocation>
</comment>
<accession>A0A4P9Y733</accession>
<organism evidence="9 10">
    <name type="scientific">Piptocephalis cylindrospora</name>
    <dbReference type="NCBI Taxonomy" id="1907219"/>
    <lineage>
        <taxon>Eukaryota</taxon>
        <taxon>Fungi</taxon>
        <taxon>Fungi incertae sedis</taxon>
        <taxon>Zoopagomycota</taxon>
        <taxon>Zoopagomycotina</taxon>
        <taxon>Zoopagomycetes</taxon>
        <taxon>Zoopagales</taxon>
        <taxon>Piptocephalidaceae</taxon>
        <taxon>Piptocephalis</taxon>
    </lineage>
</organism>
<feature type="transmembrane region" description="Helical" evidence="8">
    <location>
        <begin position="54"/>
        <end position="81"/>
    </location>
</feature>
<dbReference type="AlphaFoldDB" id="A0A4P9Y733"/>
<keyword evidence="6 8" id="KW-0472">Membrane</keyword>
<feature type="transmembrane region" description="Helical" evidence="8">
    <location>
        <begin position="175"/>
        <end position="194"/>
    </location>
</feature>
<name>A0A4P9Y733_9FUNG</name>
<feature type="non-terminal residue" evidence="9">
    <location>
        <position position="1"/>
    </location>
</feature>
<evidence type="ECO:0000256" key="1">
    <source>
        <dbReference type="ARBA" id="ARBA00004141"/>
    </source>
</evidence>
<evidence type="ECO:0000256" key="3">
    <source>
        <dbReference type="ARBA" id="ARBA00022448"/>
    </source>
</evidence>
<sequence>PFVKRIRWAYRPYLAEFLGTLVFTALTAGLVSNYQLQIAKGHMTYFGETFYSGIALMYAIYVAGGVSGGHINPAITLLFAVWRGFPWRKVPGYWFAQFFGAFCGAGIVYLMYLPHYELANMGERNIIGPYETGSIFATVPSQVRGNYSCFFGEIVGSAILGAAIFAFIDRYNIPPTYLAPIAIGLAQGVIYAGISSPGRLFLNPARDFGSRVLLAAAGYGGEVFSAYDGYMWIPIVGPMIGTVTGGALYDFFIVTG</sequence>
<feature type="transmembrane region" description="Helical" evidence="8">
    <location>
        <begin position="93"/>
        <end position="112"/>
    </location>
</feature>
<dbReference type="SUPFAM" id="SSF81338">
    <property type="entry name" value="Aquaporin-like"/>
    <property type="match status" value="1"/>
</dbReference>
<evidence type="ECO:0000256" key="4">
    <source>
        <dbReference type="ARBA" id="ARBA00022692"/>
    </source>
</evidence>
<dbReference type="EMBL" id="KZ987969">
    <property type="protein sequence ID" value="RKP13660.1"/>
    <property type="molecule type" value="Genomic_DNA"/>
</dbReference>
<dbReference type="Gene3D" id="1.20.1080.10">
    <property type="entry name" value="Glycerol uptake facilitator protein"/>
    <property type="match status" value="1"/>
</dbReference>
<feature type="non-terminal residue" evidence="9">
    <location>
        <position position="256"/>
    </location>
</feature>
<dbReference type="InterPro" id="IPR050363">
    <property type="entry name" value="MIP/Aquaporin"/>
</dbReference>
<dbReference type="PANTHER" id="PTHR43829:SF9">
    <property type="entry name" value="AQUAPORIN-9"/>
    <property type="match status" value="1"/>
</dbReference>
<dbReference type="PRINTS" id="PR00783">
    <property type="entry name" value="MINTRINSICP"/>
</dbReference>
<keyword evidence="5 8" id="KW-1133">Transmembrane helix</keyword>
<evidence type="ECO:0000256" key="8">
    <source>
        <dbReference type="SAM" id="Phobius"/>
    </source>
</evidence>
<dbReference type="GO" id="GO:0015254">
    <property type="term" value="F:glycerol channel activity"/>
    <property type="evidence" value="ECO:0007669"/>
    <property type="project" value="TreeGrafter"/>
</dbReference>
<feature type="transmembrane region" description="Helical" evidence="8">
    <location>
        <begin position="12"/>
        <end position="34"/>
    </location>
</feature>
<keyword evidence="4 7" id="KW-0812">Transmembrane</keyword>
<dbReference type="GO" id="GO:0015250">
    <property type="term" value="F:water channel activity"/>
    <property type="evidence" value="ECO:0007669"/>
    <property type="project" value="TreeGrafter"/>
</dbReference>
<dbReference type="Pfam" id="PF00230">
    <property type="entry name" value="MIP"/>
    <property type="match status" value="1"/>
</dbReference>
<evidence type="ECO:0000256" key="5">
    <source>
        <dbReference type="ARBA" id="ARBA00022989"/>
    </source>
</evidence>
<feature type="transmembrane region" description="Helical" evidence="8">
    <location>
        <begin position="150"/>
        <end position="168"/>
    </location>
</feature>
<dbReference type="InterPro" id="IPR000425">
    <property type="entry name" value="MIP"/>
</dbReference>
<dbReference type="InterPro" id="IPR023271">
    <property type="entry name" value="Aquaporin-like"/>
</dbReference>
<comment type="similarity">
    <text evidence="2 7">Belongs to the MIP/aquaporin (TC 1.A.8) family.</text>
</comment>
<evidence type="ECO:0000256" key="6">
    <source>
        <dbReference type="ARBA" id="ARBA00023136"/>
    </source>
</evidence>
<dbReference type="Proteomes" id="UP000267251">
    <property type="component" value="Unassembled WGS sequence"/>
</dbReference>
<protein>
    <submittedName>
        <fullName evidence="9">Aquaporin-like protein</fullName>
    </submittedName>
</protein>
<reference evidence="10" key="1">
    <citation type="journal article" date="2018" name="Nat. Microbiol.">
        <title>Leveraging single-cell genomics to expand the fungal tree of life.</title>
        <authorList>
            <person name="Ahrendt S.R."/>
            <person name="Quandt C.A."/>
            <person name="Ciobanu D."/>
            <person name="Clum A."/>
            <person name="Salamov A."/>
            <person name="Andreopoulos B."/>
            <person name="Cheng J.F."/>
            <person name="Woyke T."/>
            <person name="Pelin A."/>
            <person name="Henrissat B."/>
            <person name="Reynolds N.K."/>
            <person name="Benny G.L."/>
            <person name="Smith M.E."/>
            <person name="James T.Y."/>
            <person name="Grigoriev I.V."/>
        </authorList>
    </citation>
    <scope>NUCLEOTIDE SEQUENCE [LARGE SCALE GENOMIC DNA]</scope>
</reference>
<keyword evidence="3 7" id="KW-0813">Transport</keyword>
<evidence type="ECO:0000256" key="2">
    <source>
        <dbReference type="ARBA" id="ARBA00006175"/>
    </source>
</evidence>
<dbReference type="PANTHER" id="PTHR43829">
    <property type="entry name" value="AQUAPORIN OR AQUAGLYCEROPORIN RELATED"/>
    <property type="match status" value="1"/>
</dbReference>
<feature type="transmembrane region" description="Helical" evidence="8">
    <location>
        <begin position="230"/>
        <end position="252"/>
    </location>
</feature>
<gene>
    <name evidence="9" type="ORF">BJ684DRAFT_3242</name>
</gene>